<sequence length="177" mass="19843">MGVPLVAVATKIDKINAADVEKSLETVRDGLGLPDNQPLAVSSVTGVGTRELWRILLDACETRVEELCNEVGGDNSEGKGGDGEDDDKDDEEYDEFFDDGEDLQYDQGYDWVHNSGNLRDSDDFYGGDDDDEGEYDDYDDDGDMYDSNEQRQLADKEFFKLKSLKKAAREMERRGEV</sequence>
<feature type="compositionally biased region" description="Acidic residues" evidence="1">
    <location>
        <begin position="83"/>
        <end position="104"/>
    </location>
</feature>
<protein>
    <recommendedName>
        <fullName evidence="3">G domain-containing protein</fullName>
    </recommendedName>
</protein>
<evidence type="ECO:0008006" key="3">
    <source>
        <dbReference type="Google" id="ProtNLM"/>
    </source>
</evidence>
<accession>A0A7S4QIK7</accession>
<feature type="region of interest" description="Disordered" evidence="1">
    <location>
        <begin position="69"/>
        <end position="146"/>
    </location>
</feature>
<dbReference type="SUPFAM" id="SSF52540">
    <property type="entry name" value="P-loop containing nucleoside triphosphate hydrolases"/>
    <property type="match status" value="1"/>
</dbReference>
<dbReference type="AlphaFoldDB" id="A0A7S4QIK7"/>
<evidence type="ECO:0000256" key="1">
    <source>
        <dbReference type="SAM" id="MobiDB-lite"/>
    </source>
</evidence>
<dbReference type="EMBL" id="HBNS01002926">
    <property type="protein sequence ID" value="CAE4582669.1"/>
    <property type="molecule type" value="Transcribed_RNA"/>
</dbReference>
<gene>
    <name evidence="2" type="ORF">DBRI00130_LOCUS2355</name>
</gene>
<evidence type="ECO:0000313" key="2">
    <source>
        <dbReference type="EMBL" id="CAE4582669.1"/>
    </source>
</evidence>
<name>A0A7S4QIK7_9STRA</name>
<organism evidence="2">
    <name type="scientific">Ditylum brightwellii</name>
    <dbReference type="NCBI Taxonomy" id="49249"/>
    <lineage>
        <taxon>Eukaryota</taxon>
        <taxon>Sar</taxon>
        <taxon>Stramenopiles</taxon>
        <taxon>Ochrophyta</taxon>
        <taxon>Bacillariophyta</taxon>
        <taxon>Mediophyceae</taxon>
        <taxon>Lithodesmiophycidae</taxon>
        <taxon>Lithodesmiales</taxon>
        <taxon>Lithodesmiaceae</taxon>
        <taxon>Ditylum</taxon>
    </lineage>
</organism>
<reference evidence="2" key="1">
    <citation type="submission" date="2021-01" db="EMBL/GenBank/DDBJ databases">
        <authorList>
            <person name="Corre E."/>
            <person name="Pelletier E."/>
            <person name="Niang G."/>
            <person name="Scheremetjew M."/>
            <person name="Finn R."/>
            <person name="Kale V."/>
            <person name="Holt S."/>
            <person name="Cochrane G."/>
            <person name="Meng A."/>
            <person name="Brown T."/>
            <person name="Cohen L."/>
        </authorList>
    </citation>
    <scope>NUCLEOTIDE SEQUENCE</scope>
    <source>
        <strain evidence="2">GSO104</strain>
    </source>
</reference>
<dbReference type="InterPro" id="IPR027417">
    <property type="entry name" value="P-loop_NTPase"/>
</dbReference>
<feature type="compositionally biased region" description="Acidic residues" evidence="1">
    <location>
        <begin position="123"/>
        <end position="146"/>
    </location>
</feature>
<proteinExistence type="predicted"/>
<dbReference type="Gene3D" id="3.40.50.300">
    <property type="entry name" value="P-loop containing nucleotide triphosphate hydrolases"/>
    <property type="match status" value="1"/>
</dbReference>